<proteinExistence type="predicted"/>
<reference evidence="2" key="2">
    <citation type="submission" date="2022-01" db="EMBL/GenBank/DDBJ databases">
        <authorList>
            <person name="Yamashiro T."/>
            <person name="Shiraishi A."/>
            <person name="Satake H."/>
            <person name="Nakayama K."/>
        </authorList>
    </citation>
    <scope>NUCLEOTIDE SEQUENCE</scope>
</reference>
<evidence type="ECO:0000313" key="2">
    <source>
        <dbReference type="EMBL" id="GJT27918.1"/>
    </source>
</evidence>
<dbReference type="EMBL" id="BQNB010014418">
    <property type="protein sequence ID" value="GJT27918.1"/>
    <property type="molecule type" value="Genomic_DNA"/>
</dbReference>
<gene>
    <name evidence="2" type="ORF">Tco_0908193</name>
</gene>
<reference evidence="2" key="1">
    <citation type="journal article" date="2022" name="Int. J. Mol. Sci.">
        <title>Draft Genome of Tanacetum Coccineum: Genomic Comparison of Closely Related Tanacetum-Family Plants.</title>
        <authorList>
            <person name="Yamashiro T."/>
            <person name="Shiraishi A."/>
            <person name="Nakayama K."/>
            <person name="Satake H."/>
        </authorList>
    </citation>
    <scope>NUCLEOTIDE SEQUENCE</scope>
</reference>
<evidence type="ECO:0000313" key="3">
    <source>
        <dbReference type="Proteomes" id="UP001151760"/>
    </source>
</evidence>
<feature type="compositionally biased region" description="Low complexity" evidence="1">
    <location>
        <begin position="439"/>
        <end position="455"/>
    </location>
</feature>
<name>A0ABQ5CNJ2_9ASTR</name>
<organism evidence="2 3">
    <name type="scientific">Tanacetum coccineum</name>
    <dbReference type="NCBI Taxonomy" id="301880"/>
    <lineage>
        <taxon>Eukaryota</taxon>
        <taxon>Viridiplantae</taxon>
        <taxon>Streptophyta</taxon>
        <taxon>Embryophyta</taxon>
        <taxon>Tracheophyta</taxon>
        <taxon>Spermatophyta</taxon>
        <taxon>Magnoliopsida</taxon>
        <taxon>eudicotyledons</taxon>
        <taxon>Gunneridae</taxon>
        <taxon>Pentapetalae</taxon>
        <taxon>asterids</taxon>
        <taxon>campanulids</taxon>
        <taxon>Asterales</taxon>
        <taxon>Asteraceae</taxon>
        <taxon>Asteroideae</taxon>
        <taxon>Anthemideae</taxon>
        <taxon>Anthemidinae</taxon>
        <taxon>Tanacetum</taxon>
    </lineage>
</organism>
<comment type="caution">
    <text evidence="2">The sequence shown here is derived from an EMBL/GenBank/DDBJ whole genome shotgun (WGS) entry which is preliminary data.</text>
</comment>
<feature type="region of interest" description="Disordered" evidence="1">
    <location>
        <begin position="296"/>
        <end position="338"/>
    </location>
</feature>
<feature type="region of interest" description="Disordered" evidence="1">
    <location>
        <begin position="234"/>
        <end position="262"/>
    </location>
</feature>
<dbReference type="Proteomes" id="UP001151760">
    <property type="component" value="Unassembled WGS sequence"/>
</dbReference>
<feature type="region of interest" description="Disordered" evidence="1">
    <location>
        <begin position="432"/>
        <end position="456"/>
    </location>
</feature>
<keyword evidence="3" id="KW-1185">Reference proteome</keyword>
<feature type="compositionally biased region" description="Polar residues" evidence="1">
    <location>
        <begin position="245"/>
        <end position="262"/>
    </location>
</feature>
<evidence type="ECO:0000256" key="1">
    <source>
        <dbReference type="SAM" id="MobiDB-lite"/>
    </source>
</evidence>
<protein>
    <submittedName>
        <fullName evidence="2">Uncharacterized protein</fullName>
    </submittedName>
</protein>
<sequence length="468" mass="52429">MSSLGKRPNKVYDPFLKVGLGYQNLERLKKAIAAQPKMYDGEQLHSMKLIIDSPDSEETLEDAEESRLKMKNKMIQLNYAKLNVLYETFVPQKEFSAEQTYFSTPSTSNKSKLTKLSDENVLLKTQVESVVQERKNIKLEYRMLFNSIKATRVQHQREVNELIENVNQKTYAYGDAHSLNQDLFITISELKNKLKTIKKGKNVNTMFEKSETLGKLLCVTPLKTNTAIKAKKVPNSEVKVDRSKPATSHSTPKNEQSQKQSANIIARGMYRITKKEKHTPVTKTNISVSNSIRVESSYSVKRPKSKDTKSKNRILKNTNVNSPSTNDRKVSSSASVGSNKCETMNSTVYQSNTNVLKAKTVNVVNDGSNIVCVSYGKDIFMLSHEKCVARYALSVDSRVKRAIFTSPVAAKSRNLGATSVVAKSRFSVAKTPTTTNKVSSTSSLSPASSQSRTLSNYMKNKITTSRKW</sequence>
<feature type="compositionally biased region" description="Polar residues" evidence="1">
    <location>
        <begin position="315"/>
        <end position="338"/>
    </location>
</feature>
<accession>A0ABQ5CNJ2</accession>